<proteinExistence type="predicted"/>
<evidence type="ECO:0000313" key="2">
    <source>
        <dbReference type="EMBL" id="KAJ7098510.1"/>
    </source>
</evidence>
<dbReference type="Gene3D" id="3.10.129.10">
    <property type="entry name" value="Hotdog Thioesterase"/>
    <property type="match status" value="1"/>
</dbReference>
<dbReference type="SUPFAM" id="SSF54637">
    <property type="entry name" value="Thioesterase/thiol ester dehydrase-isomerase"/>
    <property type="match status" value="1"/>
</dbReference>
<dbReference type="Proteomes" id="UP001222325">
    <property type="component" value="Unassembled WGS sequence"/>
</dbReference>
<dbReference type="InterPro" id="IPR029069">
    <property type="entry name" value="HotDog_dom_sf"/>
</dbReference>
<comment type="caution">
    <text evidence="2">The sequence shown here is derived from an EMBL/GenBank/DDBJ whole genome shotgun (WGS) entry which is preliminary data.</text>
</comment>
<protein>
    <recommendedName>
        <fullName evidence="1">Thioesterase domain-containing protein</fullName>
    </recommendedName>
</protein>
<dbReference type="InterPro" id="IPR006683">
    <property type="entry name" value="Thioestr_dom"/>
</dbReference>
<dbReference type="EMBL" id="JARJCN010000008">
    <property type="protein sequence ID" value="KAJ7098510.1"/>
    <property type="molecule type" value="Genomic_DNA"/>
</dbReference>
<reference evidence="2" key="1">
    <citation type="submission" date="2023-03" db="EMBL/GenBank/DDBJ databases">
        <title>Massive genome expansion in bonnet fungi (Mycena s.s.) driven by repeated elements and novel gene families across ecological guilds.</title>
        <authorList>
            <consortium name="Lawrence Berkeley National Laboratory"/>
            <person name="Harder C.B."/>
            <person name="Miyauchi S."/>
            <person name="Viragh M."/>
            <person name="Kuo A."/>
            <person name="Thoen E."/>
            <person name="Andreopoulos B."/>
            <person name="Lu D."/>
            <person name="Skrede I."/>
            <person name="Drula E."/>
            <person name="Henrissat B."/>
            <person name="Morin E."/>
            <person name="Kohler A."/>
            <person name="Barry K."/>
            <person name="LaButti K."/>
            <person name="Morin E."/>
            <person name="Salamov A."/>
            <person name="Lipzen A."/>
            <person name="Mereny Z."/>
            <person name="Hegedus B."/>
            <person name="Baldrian P."/>
            <person name="Stursova M."/>
            <person name="Weitz H."/>
            <person name="Taylor A."/>
            <person name="Grigoriev I.V."/>
            <person name="Nagy L.G."/>
            <person name="Martin F."/>
            <person name="Kauserud H."/>
        </authorList>
    </citation>
    <scope>NUCLEOTIDE SEQUENCE</scope>
    <source>
        <strain evidence="2">CBHHK173m</strain>
    </source>
</reference>
<organism evidence="2 3">
    <name type="scientific">Mycena belliarum</name>
    <dbReference type="NCBI Taxonomy" id="1033014"/>
    <lineage>
        <taxon>Eukaryota</taxon>
        <taxon>Fungi</taxon>
        <taxon>Dikarya</taxon>
        <taxon>Basidiomycota</taxon>
        <taxon>Agaricomycotina</taxon>
        <taxon>Agaricomycetes</taxon>
        <taxon>Agaricomycetidae</taxon>
        <taxon>Agaricales</taxon>
        <taxon>Marasmiineae</taxon>
        <taxon>Mycenaceae</taxon>
        <taxon>Mycena</taxon>
    </lineage>
</organism>
<dbReference type="Pfam" id="PF03061">
    <property type="entry name" value="4HBT"/>
    <property type="match status" value="1"/>
</dbReference>
<dbReference type="AlphaFoldDB" id="A0AAD6XVB1"/>
<evidence type="ECO:0000313" key="3">
    <source>
        <dbReference type="Proteomes" id="UP001222325"/>
    </source>
</evidence>
<sequence>MSTPSRWEAFVRALPAAPGINAQKIRGNISDTDKQLSANIFTYFTTGSDRFLAPAPFAREIGRRLRIVELNVRENEPTGTAESELVAEIEVAEDMSNVYGTMHGACAVCLLDPTTVGAMVLLGLVKGFDGTGVSQVMNIHWHHPARLGCTLVITTRSVFYDGRVKMSRCEVNFGFYPPLIFAEMIGLDA</sequence>
<gene>
    <name evidence="2" type="ORF">B0H15DRAFT_771944</name>
</gene>
<name>A0AAD6XVB1_9AGAR</name>
<accession>A0AAD6XVB1</accession>
<evidence type="ECO:0000259" key="1">
    <source>
        <dbReference type="Pfam" id="PF03061"/>
    </source>
</evidence>
<keyword evidence="3" id="KW-1185">Reference proteome</keyword>
<feature type="domain" description="Thioesterase" evidence="1">
    <location>
        <begin position="99"/>
        <end position="158"/>
    </location>
</feature>